<dbReference type="PANTHER" id="PTHR43664:SF1">
    <property type="entry name" value="BETA-METHYLMALYL-COA DEHYDRATASE"/>
    <property type="match status" value="1"/>
</dbReference>
<sequence length="348" mass="36781">MCRAEAPGWATVTLYGHIGGGESGGPYFDDLVIGQVFDWAPSMTLTSGAAAGHQAIVGDRLRLSLDAGLAYAVVGSTAELAHPALVCDVAIGQSTLATQRVKANLFYRGLTFYRYPVIGDTIFTRTEVVGLRQNSAKPGRAPTGLAALRMTTIDQVGRLVLDFYRCAMLPMSPGAPDTGHADDLSLIGAELPAAAQPTADWNAVAFRERVPGPHFYPDMAGSVLRSTGDVVSSAPELARLTLNVAATHHDSRVGGQRLVYGGHTIGLALAQAAQLLPNLATVLGWASCDHTGPVHEGDTLYSDLHIEAADPLPGDRGGVLTLRSVVYAVADEGDDRQVLDWRFTALHF</sequence>
<evidence type="ECO:0000313" key="2">
    <source>
        <dbReference type="Proteomes" id="UP000192534"/>
    </source>
</evidence>
<dbReference type="InterPro" id="IPR052342">
    <property type="entry name" value="MCH/BMMD"/>
</dbReference>
<name>A0A1X0J1R8_MYCRH</name>
<evidence type="ECO:0000313" key="1">
    <source>
        <dbReference type="EMBL" id="ORB55781.1"/>
    </source>
</evidence>
<dbReference type="Gene3D" id="3.10.129.10">
    <property type="entry name" value="Hotdog Thioesterase"/>
    <property type="match status" value="2"/>
</dbReference>
<dbReference type="CDD" id="cd03451">
    <property type="entry name" value="FkbR2"/>
    <property type="match status" value="1"/>
</dbReference>
<dbReference type="InterPro" id="IPR029069">
    <property type="entry name" value="HotDog_dom_sf"/>
</dbReference>
<dbReference type="Proteomes" id="UP000192534">
    <property type="component" value="Unassembled WGS sequence"/>
</dbReference>
<dbReference type="SUPFAM" id="SSF54637">
    <property type="entry name" value="Thioesterase/thiol ester dehydrase-isomerase"/>
    <property type="match status" value="2"/>
</dbReference>
<proteinExistence type="predicted"/>
<organism evidence="1 2">
    <name type="scientific">Mycolicibacterium rhodesiae</name>
    <name type="common">Mycobacterium rhodesiae</name>
    <dbReference type="NCBI Taxonomy" id="36814"/>
    <lineage>
        <taxon>Bacteria</taxon>
        <taxon>Bacillati</taxon>
        <taxon>Actinomycetota</taxon>
        <taxon>Actinomycetes</taxon>
        <taxon>Mycobacteriales</taxon>
        <taxon>Mycobacteriaceae</taxon>
        <taxon>Mycolicibacterium</taxon>
    </lineage>
</organism>
<gene>
    <name evidence="1" type="ORF">BST42_05050</name>
</gene>
<dbReference type="PANTHER" id="PTHR43664">
    <property type="entry name" value="MONOAMINE OXIDASE-RELATED"/>
    <property type="match status" value="1"/>
</dbReference>
<protein>
    <submittedName>
        <fullName evidence="1">Acyl dehydratase</fullName>
    </submittedName>
</protein>
<dbReference type="PIRSF" id="PIRSF021494">
    <property type="entry name" value="Rv0216_prd"/>
    <property type="match status" value="1"/>
</dbReference>
<dbReference type="EMBL" id="MVIH01000002">
    <property type="protein sequence ID" value="ORB55781.1"/>
    <property type="molecule type" value="Genomic_DNA"/>
</dbReference>
<reference evidence="1 2" key="1">
    <citation type="submission" date="2016-12" db="EMBL/GenBank/DDBJ databases">
        <title>The new phylogeny of genus Mycobacterium.</title>
        <authorList>
            <person name="Tortoli E."/>
            <person name="Trovato A."/>
            <person name="Cirillo D.M."/>
        </authorList>
    </citation>
    <scope>NUCLEOTIDE SEQUENCE [LARGE SCALE GENOMIC DNA]</scope>
    <source>
        <strain evidence="1 2">DSM 44223</strain>
    </source>
</reference>
<dbReference type="InterPro" id="IPR016790">
    <property type="entry name" value="Thiol_ester_hydratase_Rv0216"/>
</dbReference>
<accession>A0A1X0J1R8</accession>
<comment type="caution">
    <text evidence="1">The sequence shown here is derived from an EMBL/GenBank/DDBJ whole genome shotgun (WGS) entry which is preliminary data.</text>
</comment>
<keyword evidence="2" id="KW-1185">Reference proteome</keyword>
<dbReference type="AlphaFoldDB" id="A0A1X0J1R8"/>